<evidence type="ECO:0000313" key="1">
    <source>
        <dbReference type="EMBL" id="KAI3739994.1"/>
    </source>
</evidence>
<dbReference type="Proteomes" id="UP001055811">
    <property type="component" value="Linkage Group LG05"/>
</dbReference>
<dbReference type="EMBL" id="CM042013">
    <property type="protein sequence ID" value="KAI3739994.1"/>
    <property type="molecule type" value="Genomic_DNA"/>
</dbReference>
<reference evidence="2" key="1">
    <citation type="journal article" date="2022" name="Mol. Ecol. Resour.">
        <title>The genomes of chicory, endive, great burdock and yacon provide insights into Asteraceae palaeo-polyploidization history and plant inulin production.</title>
        <authorList>
            <person name="Fan W."/>
            <person name="Wang S."/>
            <person name="Wang H."/>
            <person name="Wang A."/>
            <person name="Jiang F."/>
            <person name="Liu H."/>
            <person name="Zhao H."/>
            <person name="Xu D."/>
            <person name="Zhang Y."/>
        </authorList>
    </citation>
    <scope>NUCLEOTIDE SEQUENCE [LARGE SCALE GENOMIC DNA]</scope>
    <source>
        <strain evidence="2">cv. Punajuju</strain>
    </source>
</reference>
<protein>
    <submittedName>
        <fullName evidence="1">Uncharacterized protein</fullName>
    </submittedName>
</protein>
<gene>
    <name evidence="1" type="ORF">L2E82_30409</name>
</gene>
<reference evidence="1 2" key="2">
    <citation type="journal article" date="2022" name="Mol. Ecol. Resour.">
        <title>The genomes of chicory, endive, great burdock and yacon provide insights into Asteraceae paleo-polyploidization history and plant inulin production.</title>
        <authorList>
            <person name="Fan W."/>
            <person name="Wang S."/>
            <person name="Wang H."/>
            <person name="Wang A."/>
            <person name="Jiang F."/>
            <person name="Liu H."/>
            <person name="Zhao H."/>
            <person name="Xu D."/>
            <person name="Zhang Y."/>
        </authorList>
    </citation>
    <scope>NUCLEOTIDE SEQUENCE [LARGE SCALE GENOMIC DNA]</scope>
    <source>
        <strain evidence="2">cv. Punajuju</strain>
        <tissue evidence="1">Leaves</tissue>
    </source>
</reference>
<keyword evidence="2" id="KW-1185">Reference proteome</keyword>
<name>A0ACB9D0A8_CICIN</name>
<accession>A0ACB9D0A8</accession>
<evidence type="ECO:0000313" key="2">
    <source>
        <dbReference type="Proteomes" id="UP001055811"/>
    </source>
</evidence>
<proteinExistence type="predicted"/>
<sequence length="70" mass="8182">MAHCYCEETRGRREERRREGNLILRGCFFIGVNEVGTRSFCFLDFCYFCRSSDGCCCRVVIFMEIVTSVC</sequence>
<organism evidence="1 2">
    <name type="scientific">Cichorium intybus</name>
    <name type="common">Chicory</name>
    <dbReference type="NCBI Taxonomy" id="13427"/>
    <lineage>
        <taxon>Eukaryota</taxon>
        <taxon>Viridiplantae</taxon>
        <taxon>Streptophyta</taxon>
        <taxon>Embryophyta</taxon>
        <taxon>Tracheophyta</taxon>
        <taxon>Spermatophyta</taxon>
        <taxon>Magnoliopsida</taxon>
        <taxon>eudicotyledons</taxon>
        <taxon>Gunneridae</taxon>
        <taxon>Pentapetalae</taxon>
        <taxon>asterids</taxon>
        <taxon>campanulids</taxon>
        <taxon>Asterales</taxon>
        <taxon>Asteraceae</taxon>
        <taxon>Cichorioideae</taxon>
        <taxon>Cichorieae</taxon>
        <taxon>Cichoriinae</taxon>
        <taxon>Cichorium</taxon>
    </lineage>
</organism>
<comment type="caution">
    <text evidence="1">The sequence shown here is derived from an EMBL/GenBank/DDBJ whole genome shotgun (WGS) entry which is preliminary data.</text>
</comment>